<evidence type="ECO:0000313" key="1">
    <source>
        <dbReference type="EMBL" id="GAA0750782.1"/>
    </source>
</evidence>
<gene>
    <name evidence="1" type="ORF">GCM10009433_00060</name>
</gene>
<accession>A0ABN1JZX7</accession>
<evidence type="ECO:0000313" key="2">
    <source>
        <dbReference type="Proteomes" id="UP001500185"/>
    </source>
</evidence>
<reference evidence="1 2" key="1">
    <citation type="journal article" date="2019" name="Int. J. Syst. Evol. Microbiol.">
        <title>The Global Catalogue of Microorganisms (GCM) 10K type strain sequencing project: providing services to taxonomists for standard genome sequencing and annotation.</title>
        <authorList>
            <consortium name="The Broad Institute Genomics Platform"/>
            <consortium name="The Broad Institute Genome Sequencing Center for Infectious Disease"/>
            <person name="Wu L."/>
            <person name="Ma J."/>
        </authorList>
    </citation>
    <scope>NUCLEOTIDE SEQUENCE [LARGE SCALE GENOMIC DNA]</scope>
    <source>
        <strain evidence="1 2">JCM 16231</strain>
    </source>
</reference>
<dbReference type="RefSeq" id="WP_224455423.1">
    <property type="nucleotide sequence ID" value="NZ_BAAAGG010000001.1"/>
</dbReference>
<protein>
    <submittedName>
        <fullName evidence="1">Uncharacterized protein</fullName>
    </submittedName>
</protein>
<dbReference type="Proteomes" id="UP001500185">
    <property type="component" value="Unassembled WGS sequence"/>
</dbReference>
<proteinExistence type="predicted"/>
<sequence>MKYLVIICLFFLSCTDDRPLDTDEFEARPSFETNVFQTQYSAGSINTGNDSNTGQNKLRDFIDVDFLNEEFNADYLERLRFTVLAENSIDQTQNLDFIFFDNNDLETFRVTEPIPAGSTGNPTLKEFSVDLNTEEIEIITSSVRAEFFVTQPSTANNSGTMQLECIVEGGYLFSGE</sequence>
<organism evidence="1 2">
    <name type="scientific">Psychroflexus lacisalsi</name>
    <dbReference type="NCBI Taxonomy" id="503928"/>
    <lineage>
        <taxon>Bacteria</taxon>
        <taxon>Pseudomonadati</taxon>
        <taxon>Bacteroidota</taxon>
        <taxon>Flavobacteriia</taxon>
        <taxon>Flavobacteriales</taxon>
        <taxon>Flavobacteriaceae</taxon>
        <taxon>Psychroflexus</taxon>
    </lineage>
</organism>
<comment type="caution">
    <text evidence="1">The sequence shown here is derived from an EMBL/GenBank/DDBJ whole genome shotgun (WGS) entry which is preliminary data.</text>
</comment>
<name>A0ABN1JZX7_9FLAO</name>
<dbReference type="EMBL" id="BAAAGG010000001">
    <property type="protein sequence ID" value="GAA0750782.1"/>
    <property type="molecule type" value="Genomic_DNA"/>
</dbReference>
<keyword evidence="2" id="KW-1185">Reference proteome</keyword>